<protein>
    <submittedName>
        <fullName evidence="2">Uncharacterized protein</fullName>
    </submittedName>
</protein>
<feature type="compositionally biased region" description="Polar residues" evidence="1">
    <location>
        <begin position="59"/>
        <end position="70"/>
    </location>
</feature>
<feature type="non-terminal residue" evidence="2">
    <location>
        <position position="127"/>
    </location>
</feature>
<feature type="compositionally biased region" description="Acidic residues" evidence="1">
    <location>
        <begin position="112"/>
        <end position="121"/>
    </location>
</feature>
<name>A0A8K0P204_LADFU</name>
<gene>
    <name evidence="2" type="ORF">J437_LFUL010614</name>
</gene>
<evidence type="ECO:0000313" key="3">
    <source>
        <dbReference type="Proteomes" id="UP000792457"/>
    </source>
</evidence>
<dbReference type="Proteomes" id="UP000792457">
    <property type="component" value="Unassembled WGS sequence"/>
</dbReference>
<keyword evidence="3" id="KW-1185">Reference proteome</keyword>
<dbReference type="AlphaFoldDB" id="A0A8K0P204"/>
<evidence type="ECO:0000256" key="1">
    <source>
        <dbReference type="SAM" id="MobiDB-lite"/>
    </source>
</evidence>
<evidence type="ECO:0000313" key="2">
    <source>
        <dbReference type="EMBL" id="KAG8230122.1"/>
    </source>
</evidence>
<reference evidence="2" key="1">
    <citation type="submission" date="2013-04" db="EMBL/GenBank/DDBJ databases">
        <authorList>
            <person name="Qu J."/>
            <person name="Murali S.C."/>
            <person name="Bandaranaike D."/>
            <person name="Bellair M."/>
            <person name="Blankenburg K."/>
            <person name="Chao H."/>
            <person name="Dinh H."/>
            <person name="Doddapaneni H."/>
            <person name="Downs B."/>
            <person name="Dugan-Rocha S."/>
            <person name="Elkadiri S."/>
            <person name="Gnanaolivu R.D."/>
            <person name="Hernandez B."/>
            <person name="Javaid M."/>
            <person name="Jayaseelan J.C."/>
            <person name="Lee S."/>
            <person name="Li M."/>
            <person name="Ming W."/>
            <person name="Munidasa M."/>
            <person name="Muniz J."/>
            <person name="Nguyen L."/>
            <person name="Ongeri F."/>
            <person name="Osuji N."/>
            <person name="Pu L.-L."/>
            <person name="Puazo M."/>
            <person name="Qu C."/>
            <person name="Quiroz J."/>
            <person name="Raj R."/>
            <person name="Weissenberger G."/>
            <person name="Xin Y."/>
            <person name="Zou X."/>
            <person name="Han Y."/>
            <person name="Richards S."/>
            <person name="Worley K."/>
            <person name="Muzny D."/>
            <person name="Gibbs R."/>
        </authorList>
    </citation>
    <scope>NUCLEOTIDE SEQUENCE</scope>
    <source>
        <strain evidence="2">Sampled in the wild</strain>
    </source>
</reference>
<comment type="caution">
    <text evidence="2">The sequence shown here is derived from an EMBL/GenBank/DDBJ whole genome shotgun (WGS) entry which is preliminary data.</text>
</comment>
<dbReference type="EMBL" id="KZ308467">
    <property type="protein sequence ID" value="KAG8230122.1"/>
    <property type="molecule type" value="Genomic_DNA"/>
</dbReference>
<feature type="region of interest" description="Disordered" evidence="1">
    <location>
        <begin position="1"/>
        <end position="127"/>
    </location>
</feature>
<reference evidence="2" key="2">
    <citation type="submission" date="2017-10" db="EMBL/GenBank/DDBJ databases">
        <title>Ladona fulva Genome sequencing and assembly.</title>
        <authorList>
            <person name="Murali S."/>
            <person name="Richards S."/>
            <person name="Bandaranaike D."/>
            <person name="Bellair M."/>
            <person name="Blankenburg K."/>
            <person name="Chao H."/>
            <person name="Dinh H."/>
            <person name="Doddapaneni H."/>
            <person name="Dugan-Rocha S."/>
            <person name="Elkadiri S."/>
            <person name="Gnanaolivu R."/>
            <person name="Hernandez B."/>
            <person name="Skinner E."/>
            <person name="Javaid M."/>
            <person name="Lee S."/>
            <person name="Li M."/>
            <person name="Ming W."/>
            <person name="Munidasa M."/>
            <person name="Muniz J."/>
            <person name="Nguyen L."/>
            <person name="Hughes D."/>
            <person name="Osuji N."/>
            <person name="Pu L.-L."/>
            <person name="Puazo M."/>
            <person name="Qu C."/>
            <person name="Quiroz J."/>
            <person name="Raj R."/>
            <person name="Weissenberger G."/>
            <person name="Xin Y."/>
            <person name="Zou X."/>
            <person name="Han Y."/>
            <person name="Worley K."/>
            <person name="Muzny D."/>
            <person name="Gibbs R."/>
        </authorList>
    </citation>
    <scope>NUCLEOTIDE SEQUENCE</scope>
    <source>
        <strain evidence="2">Sampled in the wild</strain>
    </source>
</reference>
<proteinExistence type="predicted"/>
<organism evidence="2 3">
    <name type="scientific">Ladona fulva</name>
    <name type="common">Scarce chaser dragonfly</name>
    <name type="synonym">Libellula fulva</name>
    <dbReference type="NCBI Taxonomy" id="123851"/>
    <lineage>
        <taxon>Eukaryota</taxon>
        <taxon>Metazoa</taxon>
        <taxon>Ecdysozoa</taxon>
        <taxon>Arthropoda</taxon>
        <taxon>Hexapoda</taxon>
        <taxon>Insecta</taxon>
        <taxon>Pterygota</taxon>
        <taxon>Palaeoptera</taxon>
        <taxon>Odonata</taxon>
        <taxon>Epiprocta</taxon>
        <taxon>Anisoptera</taxon>
        <taxon>Libelluloidea</taxon>
        <taxon>Libellulidae</taxon>
        <taxon>Ladona</taxon>
    </lineage>
</organism>
<accession>A0A8K0P204</accession>
<sequence length="127" mass="13808">MFGAGGSTPKGKGADGKDLNSSEEAEREQSQTVKPTQELPEGVAVQQQVPVKSAPKQVLMTNTETVIQTNEVTKPPEKKDEEEERKEEVENKSTSPSAAVRAEEEANSAQESQEEEEDELDAGDHIQ</sequence>